<comment type="caution">
    <text evidence="5">The sequence shown here is derived from an EMBL/GenBank/DDBJ whole genome shotgun (WGS) entry which is preliminary data.</text>
</comment>
<dbReference type="SMART" id="SM00028">
    <property type="entry name" value="TPR"/>
    <property type="match status" value="2"/>
</dbReference>
<evidence type="ECO:0000313" key="6">
    <source>
        <dbReference type="Proteomes" id="UP000192257"/>
    </source>
</evidence>
<keyword evidence="1" id="KW-0677">Repeat</keyword>
<dbReference type="GO" id="GO:0051879">
    <property type="term" value="F:Hsp90 protein binding"/>
    <property type="evidence" value="ECO:0007669"/>
    <property type="project" value="TreeGrafter"/>
</dbReference>
<keyword evidence="6" id="KW-1185">Reference proteome</keyword>
<evidence type="ECO:0000256" key="3">
    <source>
        <dbReference type="PROSITE-ProRule" id="PRU00339"/>
    </source>
</evidence>
<dbReference type="AlphaFoldDB" id="A0A1X0NJW2"/>
<dbReference type="InterPro" id="IPR019734">
    <property type="entry name" value="TPR_rpt"/>
</dbReference>
<dbReference type="PROSITE" id="PS50293">
    <property type="entry name" value="TPR_REGION"/>
    <property type="match status" value="1"/>
</dbReference>
<feature type="compositionally biased region" description="Basic and acidic residues" evidence="4">
    <location>
        <begin position="364"/>
        <end position="375"/>
    </location>
</feature>
<dbReference type="OrthoDB" id="2423701at2759"/>
<dbReference type="Proteomes" id="UP000192257">
    <property type="component" value="Unassembled WGS sequence"/>
</dbReference>
<dbReference type="VEuPathDB" id="TriTrypDB:TM35_000391210"/>
<dbReference type="PROSITE" id="PS50005">
    <property type="entry name" value="TPR"/>
    <property type="match status" value="1"/>
</dbReference>
<sequence length="428" mass="47897">MTTLSDERLAFMRQLGITEEDVLDPFLITSESDKNNKSPENDLGCGAVREGSRGSAACKTSKGEFQGAQVPEYQSKVSHKGRVSHQSVNRYAGCKEVSPEKLKVDGNRAFEDGRYREALNCYTEAIEILLGMGDYQLKGDSYRKAEGVGVVEPRFSQSDPIIVLLAALFSNRSACYIQAAKQIGTAEALESAIRDADRAVELRPAWFKGYSRQGDAFFKMKKYAQAAEAYEMALQLDPGNNNLLLSVREARERSADETRNHIRAAKKHAAPTSTKVNAASDAIASVAMFASKDVSFKETPSGRRNSGQLKTTARQLWNEFKHEVEASVHQPTGDDYRREQLRLYREQKERDRNGFVPVPSSGHRKNDDSFIKETQSEEVLPDGTGPVKGTFPRKERPDYVPEEYSSDAAAAYQQRLLEEYRRKKAKQL</sequence>
<dbReference type="RefSeq" id="XP_028879013.1">
    <property type="nucleotide sequence ID" value="XM_029029637.1"/>
</dbReference>
<dbReference type="Pfam" id="PF00515">
    <property type="entry name" value="TPR_1"/>
    <property type="match status" value="1"/>
</dbReference>
<name>A0A1X0NJW2_9TRYP</name>
<proteinExistence type="predicted"/>
<dbReference type="GeneID" id="39989417"/>
<reference evidence="5 6" key="1">
    <citation type="submission" date="2017-03" db="EMBL/GenBank/DDBJ databases">
        <title>An alternative strategy for trypanosome survival in the mammalian bloodstream revealed through genome and transcriptome analysis of the ubiquitous bovine parasite Trypanosoma (Megatrypanum) theileri.</title>
        <authorList>
            <person name="Kelly S."/>
            <person name="Ivens A."/>
            <person name="Mott A."/>
            <person name="O'Neill E."/>
            <person name="Emms D."/>
            <person name="Macleod O."/>
            <person name="Voorheis P."/>
            <person name="Matthews J."/>
            <person name="Matthews K."/>
            <person name="Carrington M."/>
        </authorList>
    </citation>
    <scope>NUCLEOTIDE SEQUENCE [LARGE SCALE GENOMIC DNA]</scope>
    <source>
        <strain evidence="5">Edinburgh</strain>
    </source>
</reference>
<gene>
    <name evidence="5" type="ORF">TM35_000391210</name>
</gene>
<dbReference type="SUPFAM" id="SSF48452">
    <property type="entry name" value="TPR-like"/>
    <property type="match status" value="1"/>
</dbReference>
<dbReference type="EMBL" id="NBCO01000039">
    <property type="protein sequence ID" value="ORC84947.1"/>
    <property type="molecule type" value="Genomic_DNA"/>
</dbReference>
<feature type="region of interest" description="Disordered" evidence="4">
    <location>
        <begin position="353"/>
        <end position="407"/>
    </location>
</feature>
<dbReference type="PANTHER" id="PTHR22904">
    <property type="entry name" value="TPR REPEAT CONTAINING PROTEIN"/>
    <property type="match status" value="1"/>
</dbReference>
<dbReference type="PANTHER" id="PTHR22904:SF534">
    <property type="match status" value="1"/>
</dbReference>
<dbReference type="Gene3D" id="1.25.40.10">
    <property type="entry name" value="Tetratricopeptide repeat domain"/>
    <property type="match status" value="1"/>
</dbReference>
<evidence type="ECO:0000256" key="2">
    <source>
        <dbReference type="ARBA" id="ARBA00022803"/>
    </source>
</evidence>
<protein>
    <submittedName>
        <fullName evidence="5">Stress-induced protein sti1</fullName>
    </submittedName>
</protein>
<accession>A0A1X0NJW2</accession>
<organism evidence="5 6">
    <name type="scientific">Trypanosoma theileri</name>
    <dbReference type="NCBI Taxonomy" id="67003"/>
    <lineage>
        <taxon>Eukaryota</taxon>
        <taxon>Discoba</taxon>
        <taxon>Euglenozoa</taxon>
        <taxon>Kinetoplastea</taxon>
        <taxon>Metakinetoplastina</taxon>
        <taxon>Trypanosomatida</taxon>
        <taxon>Trypanosomatidae</taxon>
        <taxon>Trypanosoma</taxon>
    </lineage>
</organism>
<keyword evidence="2 3" id="KW-0802">TPR repeat</keyword>
<evidence type="ECO:0000313" key="5">
    <source>
        <dbReference type="EMBL" id="ORC84947.1"/>
    </source>
</evidence>
<dbReference type="STRING" id="67003.A0A1X0NJW2"/>
<evidence type="ECO:0000256" key="1">
    <source>
        <dbReference type="ARBA" id="ARBA00022737"/>
    </source>
</evidence>
<dbReference type="InterPro" id="IPR011990">
    <property type="entry name" value="TPR-like_helical_dom_sf"/>
</dbReference>
<feature type="repeat" description="TPR" evidence="3">
    <location>
        <begin position="207"/>
        <end position="240"/>
    </location>
</feature>
<evidence type="ECO:0000256" key="4">
    <source>
        <dbReference type="SAM" id="MobiDB-lite"/>
    </source>
</evidence>